<dbReference type="SUPFAM" id="SSF51735">
    <property type="entry name" value="NAD(P)-binding Rossmann-fold domains"/>
    <property type="match status" value="1"/>
</dbReference>
<keyword evidence="2" id="KW-0520">NAD</keyword>
<dbReference type="Pfam" id="PF02423">
    <property type="entry name" value="OCD_Mu_crystall"/>
    <property type="match status" value="1"/>
</dbReference>
<dbReference type="InterPro" id="IPR036291">
    <property type="entry name" value="NAD(P)-bd_dom_sf"/>
</dbReference>
<dbReference type="Gene3D" id="3.40.50.720">
    <property type="entry name" value="NAD(P)-binding Rossmann-like Domain"/>
    <property type="match status" value="1"/>
</dbReference>
<dbReference type="InterPro" id="IPR003462">
    <property type="entry name" value="ODC_Mu_crystall"/>
</dbReference>
<name>A0A176XI82_AGRTU</name>
<protein>
    <submittedName>
        <fullName evidence="3">Ornithine cyclodeaminase</fullName>
    </submittedName>
</protein>
<dbReference type="PANTHER" id="PTHR13812">
    <property type="entry name" value="KETIMINE REDUCTASE MU-CRYSTALLIN"/>
    <property type="match status" value="1"/>
</dbReference>
<evidence type="ECO:0000313" key="3">
    <source>
        <dbReference type="EMBL" id="OAE48891.1"/>
    </source>
</evidence>
<dbReference type="Proteomes" id="UP000077098">
    <property type="component" value="Unassembled WGS sequence"/>
</dbReference>
<dbReference type="RefSeq" id="WP_063947499.1">
    <property type="nucleotide sequence ID" value="NZ_CP072309.1"/>
</dbReference>
<dbReference type="AlphaFoldDB" id="A0A176XI82"/>
<dbReference type="PIRSF" id="PIRSF001439">
    <property type="entry name" value="CryM"/>
    <property type="match status" value="1"/>
</dbReference>
<dbReference type="Gene3D" id="3.30.1780.10">
    <property type="entry name" value="ornithine cyclodeaminase, domain 1"/>
    <property type="match status" value="1"/>
</dbReference>
<dbReference type="PANTHER" id="PTHR13812:SF19">
    <property type="entry name" value="KETIMINE REDUCTASE MU-CRYSTALLIN"/>
    <property type="match status" value="1"/>
</dbReference>
<proteinExistence type="inferred from homology"/>
<dbReference type="EMBL" id="LXPS01000004">
    <property type="protein sequence ID" value="OAE48891.1"/>
    <property type="molecule type" value="Genomic_DNA"/>
</dbReference>
<accession>A0A176XI82</accession>
<organism evidence="3 4">
    <name type="scientific">Agrobacterium tumefaciens</name>
    <dbReference type="NCBI Taxonomy" id="358"/>
    <lineage>
        <taxon>Bacteria</taxon>
        <taxon>Pseudomonadati</taxon>
        <taxon>Pseudomonadota</taxon>
        <taxon>Alphaproteobacteria</taxon>
        <taxon>Hyphomicrobiales</taxon>
        <taxon>Rhizobiaceae</taxon>
        <taxon>Rhizobium/Agrobacterium group</taxon>
        <taxon>Agrobacterium</taxon>
        <taxon>Agrobacterium tumefaciens complex</taxon>
    </lineage>
</organism>
<gene>
    <name evidence="3" type="ORF">A7J57_20275</name>
</gene>
<evidence type="ECO:0000256" key="2">
    <source>
        <dbReference type="ARBA" id="ARBA00023027"/>
    </source>
</evidence>
<dbReference type="InterPro" id="IPR023401">
    <property type="entry name" value="ODC_N"/>
</dbReference>
<comment type="similarity">
    <text evidence="1">Belongs to the ornithine cyclodeaminase/mu-crystallin family.</text>
</comment>
<sequence>MLLVSEMESANLVTHDLAFDAAKEALIAACEEGTVTFPVVLGHGSSPQNRFSVKASATSELAGLKVGSYWPGNRDNGLARHNSLILLFDQNTGRIEVAMEAGTVNAYRTAAADAVAADLLARPNAETLAIFGAGHQARYECRALARVRSLRRVIIAARNNEQAEDMRTTLRQEGLNAEIASPQKACEAADIIVTATPSRTPLFEADWVRPGTHISSMGSDARGKQELPPALLARSAMFCDLPEQARSVGEFQHAAPGLDITALGDVLLGRRPGRASADAITIFDSSGLSLQDLYIARHLLAKRGGDTHASRSPERNTP</sequence>
<evidence type="ECO:0000313" key="4">
    <source>
        <dbReference type="Proteomes" id="UP000077098"/>
    </source>
</evidence>
<dbReference type="GO" id="GO:0005737">
    <property type="term" value="C:cytoplasm"/>
    <property type="evidence" value="ECO:0007669"/>
    <property type="project" value="TreeGrafter"/>
</dbReference>
<reference evidence="3 4" key="1">
    <citation type="submission" date="2016-05" db="EMBL/GenBank/DDBJ databases">
        <authorList>
            <person name="Lavstsen T."/>
            <person name="Jespersen J.S."/>
        </authorList>
    </citation>
    <scope>NUCLEOTIDE SEQUENCE [LARGE SCALE GENOMIC DNA]</scope>
    <source>
        <strain evidence="3 4">KCJ1736</strain>
    </source>
</reference>
<comment type="caution">
    <text evidence="3">The sequence shown here is derived from an EMBL/GenBank/DDBJ whole genome shotgun (WGS) entry which is preliminary data.</text>
</comment>
<evidence type="ECO:0000256" key="1">
    <source>
        <dbReference type="ARBA" id="ARBA00008903"/>
    </source>
</evidence>